<feature type="chain" id="PRO_5019402910" evidence="3">
    <location>
        <begin position="23"/>
        <end position="148"/>
    </location>
</feature>
<evidence type="ECO:0000313" key="5">
    <source>
        <dbReference type="EMBL" id="AZQ42809.1"/>
    </source>
</evidence>
<dbReference type="Proteomes" id="UP000279600">
    <property type="component" value="Chromosome"/>
</dbReference>
<dbReference type="AlphaFoldDB" id="A0A3S9MUF6"/>
<reference evidence="5 6" key="1">
    <citation type="submission" date="2018-12" db="EMBL/GenBank/DDBJ databases">
        <title>Complete genome of Nonlabens sp. MJ115.</title>
        <authorList>
            <person name="Choi H.S."/>
            <person name="Jung J."/>
        </authorList>
    </citation>
    <scope>NUCLEOTIDE SEQUENCE [LARGE SCALE GENOMIC DNA]</scope>
    <source>
        <strain evidence="5 6">MJ115</strain>
    </source>
</reference>
<accession>A0A3S9MUF6</accession>
<gene>
    <name evidence="5" type="ORF">EJ995_00615</name>
</gene>
<feature type="signal peptide" evidence="3">
    <location>
        <begin position="1"/>
        <end position="22"/>
    </location>
</feature>
<keyword evidence="6" id="KW-1185">Reference proteome</keyword>
<feature type="coiled-coil region" evidence="2">
    <location>
        <begin position="37"/>
        <end position="64"/>
    </location>
</feature>
<organism evidence="5 6">
    <name type="scientific">Nonlabens ponticola</name>
    <dbReference type="NCBI Taxonomy" id="2496866"/>
    <lineage>
        <taxon>Bacteria</taxon>
        <taxon>Pseudomonadati</taxon>
        <taxon>Bacteroidota</taxon>
        <taxon>Flavobacteriia</taxon>
        <taxon>Flavobacteriales</taxon>
        <taxon>Flavobacteriaceae</taxon>
        <taxon>Nonlabens</taxon>
    </lineage>
</organism>
<protein>
    <submittedName>
        <fullName evidence="5">DUF4174 domain-containing protein</fullName>
    </submittedName>
</protein>
<keyword evidence="1 3" id="KW-0732">Signal</keyword>
<evidence type="ECO:0000256" key="1">
    <source>
        <dbReference type="ARBA" id="ARBA00022729"/>
    </source>
</evidence>
<dbReference type="KEGG" id="noj:EJ995_00615"/>
<proteinExistence type="predicted"/>
<keyword evidence="2" id="KW-0175">Coiled coil</keyword>
<name>A0A3S9MUF6_9FLAO</name>
<sequence>MKSILQTSLFFIFLITSSMTNAQSIEKHEWKERVLLIMEKESESSNTEKQIDLLLDNANGLKERQLVTYVISEKQAQKLDRANGKLVKTTNSDHLFYRYNKGNADFKVILIGLDGTVKNKYLEPVSTKKLFTIIDGMPMRKAEIKKGN</sequence>
<dbReference type="EMBL" id="CP034549">
    <property type="protein sequence ID" value="AZQ42809.1"/>
    <property type="molecule type" value="Genomic_DNA"/>
</dbReference>
<dbReference type="Pfam" id="PF13778">
    <property type="entry name" value="DUF4174"/>
    <property type="match status" value="1"/>
</dbReference>
<evidence type="ECO:0000259" key="4">
    <source>
        <dbReference type="Pfam" id="PF13778"/>
    </source>
</evidence>
<dbReference type="InterPro" id="IPR025232">
    <property type="entry name" value="DUF4174"/>
</dbReference>
<evidence type="ECO:0000256" key="3">
    <source>
        <dbReference type="SAM" id="SignalP"/>
    </source>
</evidence>
<evidence type="ECO:0000313" key="6">
    <source>
        <dbReference type="Proteomes" id="UP000279600"/>
    </source>
</evidence>
<evidence type="ECO:0000256" key="2">
    <source>
        <dbReference type="SAM" id="Coils"/>
    </source>
</evidence>
<feature type="domain" description="DUF4174" evidence="4">
    <location>
        <begin position="25"/>
        <end position="143"/>
    </location>
</feature>
<dbReference type="OrthoDB" id="7362103at2"/>